<evidence type="ECO:0000313" key="3">
    <source>
        <dbReference type="Proteomes" id="UP000635477"/>
    </source>
</evidence>
<reference evidence="2" key="1">
    <citation type="journal article" date="2020" name="BMC Genomics">
        <title>Correction to: Identification and distribution of gene clusters required for synthesis of sphingolipid metabolism inhibitors in diverse species of the filamentous fungus Fusarium.</title>
        <authorList>
            <person name="Kim H.S."/>
            <person name="Lohmar J.M."/>
            <person name="Busman M."/>
            <person name="Brown D.W."/>
            <person name="Naumann T.A."/>
            <person name="Divon H.H."/>
            <person name="Lysoe E."/>
            <person name="Uhlig S."/>
            <person name="Proctor R.H."/>
        </authorList>
    </citation>
    <scope>NUCLEOTIDE SEQUENCE</scope>
    <source>
        <strain evidence="2">NRRL 22465</strain>
    </source>
</reference>
<name>A0A8H4TYV5_9HYPO</name>
<dbReference type="AlphaFoldDB" id="A0A8H4TYV5"/>
<protein>
    <submittedName>
        <fullName evidence="2">Uncharacterized protein</fullName>
    </submittedName>
</protein>
<sequence>MPLRRDWQREKKQEEEKSGRGALMQKENRRHRHHSTTARLMTYVHTPSIHPARDQEEEKGTHRIRPQDGLQSCFSLTCKCKQRQEPGPASLVLGRLVLDRDPDSNGPDPLRLLRASPRHEAISAALFAAALCCSLDRHRQSIPHHPIVQAS</sequence>
<keyword evidence="3" id="KW-1185">Reference proteome</keyword>
<reference evidence="2" key="2">
    <citation type="submission" date="2020-05" db="EMBL/GenBank/DDBJ databases">
        <authorList>
            <person name="Kim H.-S."/>
            <person name="Proctor R.H."/>
            <person name="Brown D.W."/>
        </authorList>
    </citation>
    <scope>NUCLEOTIDE SEQUENCE</scope>
    <source>
        <strain evidence="2">NRRL 22465</strain>
    </source>
</reference>
<feature type="compositionally biased region" description="Basic and acidic residues" evidence="1">
    <location>
        <begin position="51"/>
        <end position="61"/>
    </location>
</feature>
<accession>A0A8H4TYV5</accession>
<organism evidence="2 3">
    <name type="scientific">Fusarium zealandicum</name>
    <dbReference type="NCBI Taxonomy" id="1053134"/>
    <lineage>
        <taxon>Eukaryota</taxon>
        <taxon>Fungi</taxon>
        <taxon>Dikarya</taxon>
        <taxon>Ascomycota</taxon>
        <taxon>Pezizomycotina</taxon>
        <taxon>Sordariomycetes</taxon>
        <taxon>Hypocreomycetidae</taxon>
        <taxon>Hypocreales</taxon>
        <taxon>Nectriaceae</taxon>
        <taxon>Fusarium</taxon>
        <taxon>Fusarium staphyleae species complex</taxon>
    </lineage>
</organism>
<proteinExistence type="predicted"/>
<comment type="caution">
    <text evidence="2">The sequence shown here is derived from an EMBL/GenBank/DDBJ whole genome shotgun (WGS) entry which is preliminary data.</text>
</comment>
<gene>
    <name evidence="2" type="ORF">FZEAL_10632</name>
</gene>
<feature type="region of interest" description="Disordered" evidence="1">
    <location>
        <begin position="1"/>
        <end position="66"/>
    </location>
</feature>
<feature type="compositionally biased region" description="Basic and acidic residues" evidence="1">
    <location>
        <begin position="1"/>
        <end position="19"/>
    </location>
</feature>
<evidence type="ECO:0000313" key="2">
    <source>
        <dbReference type="EMBL" id="KAF4966596.1"/>
    </source>
</evidence>
<evidence type="ECO:0000256" key="1">
    <source>
        <dbReference type="SAM" id="MobiDB-lite"/>
    </source>
</evidence>
<dbReference type="EMBL" id="JABEYC010001295">
    <property type="protein sequence ID" value="KAF4966596.1"/>
    <property type="molecule type" value="Genomic_DNA"/>
</dbReference>
<dbReference type="Proteomes" id="UP000635477">
    <property type="component" value="Unassembled WGS sequence"/>
</dbReference>